<sequence>MMGTPALLRVAPSRLSRKSIRVICCVTKSARAALHTTCVKTPGGLAYDLHEPTAKPQEIGSQPPIIFLHGLFGSKRNNQSICNNPSTVAMANSELRRVLSRDLNTRVYALDLRNHGDSFHHDDHDYSVMAEDVSAFIKDNKLGDVTIIGHSMGAKTAMNLALREPDLVANLISVDNAPVLSPINKEFSEYIRGMVEVEAAGVTNRVNADERLQQFVPSLAVRQFLLANLYRAQGSPKLRFRISLDTLQRSLGKLGEFPECDGERQPFVKPSLFIRGSKSNYIKDEMLTSIGHLFPKFRLVDVDAGHWLISEQPEAFRQEVLDFLGASTKK</sequence>
<dbReference type="OrthoDB" id="8119704at2759"/>
<evidence type="ECO:0000256" key="1">
    <source>
        <dbReference type="ARBA" id="ARBA00008645"/>
    </source>
</evidence>
<dbReference type="PRINTS" id="PR00412">
    <property type="entry name" value="EPOXHYDRLASE"/>
</dbReference>
<gene>
    <name evidence="4" type="ORF">L249_8139</name>
</gene>
<dbReference type="PANTHER" id="PTHR46118:SF4">
    <property type="entry name" value="PROTEIN ABHD11"/>
    <property type="match status" value="1"/>
</dbReference>
<keyword evidence="2" id="KW-0378">Hydrolase</keyword>
<dbReference type="SUPFAM" id="SSF53474">
    <property type="entry name" value="alpha/beta-Hydrolases"/>
    <property type="match status" value="1"/>
</dbReference>
<dbReference type="GO" id="GO:0005739">
    <property type="term" value="C:mitochondrion"/>
    <property type="evidence" value="ECO:0007669"/>
    <property type="project" value="TreeGrafter"/>
</dbReference>
<dbReference type="Gene3D" id="3.40.50.1820">
    <property type="entry name" value="alpha/beta hydrolase"/>
    <property type="match status" value="1"/>
</dbReference>
<organism evidence="4 5">
    <name type="scientific">Ophiocordyceps polyrhachis-furcata BCC 54312</name>
    <dbReference type="NCBI Taxonomy" id="1330021"/>
    <lineage>
        <taxon>Eukaryota</taxon>
        <taxon>Fungi</taxon>
        <taxon>Dikarya</taxon>
        <taxon>Ascomycota</taxon>
        <taxon>Pezizomycotina</taxon>
        <taxon>Sordariomycetes</taxon>
        <taxon>Hypocreomycetidae</taxon>
        <taxon>Hypocreales</taxon>
        <taxon>Ophiocordycipitaceae</taxon>
        <taxon>Ophiocordyceps</taxon>
    </lineage>
</organism>
<dbReference type="STRING" id="1330021.A0A367LHV1"/>
<dbReference type="Proteomes" id="UP000253664">
    <property type="component" value="Unassembled WGS sequence"/>
</dbReference>
<evidence type="ECO:0000313" key="5">
    <source>
        <dbReference type="Proteomes" id="UP000253664"/>
    </source>
</evidence>
<proteinExistence type="inferred from homology"/>
<evidence type="ECO:0000259" key="3">
    <source>
        <dbReference type="Pfam" id="PF00561"/>
    </source>
</evidence>
<dbReference type="AlphaFoldDB" id="A0A367LHV1"/>
<name>A0A367LHV1_9HYPO</name>
<dbReference type="GO" id="GO:0052689">
    <property type="term" value="F:carboxylic ester hydrolase activity"/>
    <property type="evidence" value="ECO:0007669"/>
    <property type="project" value="TreeGrafter"/>
</dbReference>
<feature type="domain" description="AB hydrolase-1" evidence="3">
    <location>
        <begin position="63"/>
        <end position="311"/>
    </location>
</feature>
<comment type="caution">
    <text evidence="4">The sequence shown here is derived from an EMBL/GenBank/DDBJ whole genome shotgun (WGS) entry which is preliminary data.</text>
</comment>
<dbReference type="InterPro" id="IPR029058">
    <property type="entry name" value="AB_hydrolase_fold"/>
</dbReference>
<dbReference type="PANTHER" id="PTHR46118">
    <property type="entry name" value="PROTEIN ABHD11"/>
    <property type="match status" value="1"/>
</dbReference>
<keyword evidence="5" id="KW-1185">Reference proteome</keyword>
<evidence type="ECO:0000313" key="4">
    <source>
        <dbReference type="EMBL" id="RCI14005.1"/>
    </source>
</evidence>
<dbReference type="Pfam" id="PF00561">
    <property type="entry name" value="Abhydrolase_1"/>
    <property type="match status" value="1"/>
</dbReference>
<protein>
    <recommendedName>
        <fullName evidence="3">AB hydrolase-1 domain-containing protein</fullName>
    </recommendedName>
</protein>
<dbReference type="EMBL" id="LKCN02000005">
    <property type="protein sequence ID" value="RCI14005.1"/>
    <property type="molecule type" value="Genomic_DNA"/>
</dbReference>
<dbReference type="InterPro" id="IPR000639">
    <property type="entry name" value="Epox_hydrolase-like"/>
</dbReference>
<dbReference type="InterPro" id="IPR000073">
    <property type="entry name" value="AB_hydrolase_1"/>
</dbReference>
<reference evidence="4 5" key="1">
    <citation type="journal article" date="2015" name="BMC Genomics">
        <title>Insights from the genome of Ophiocordyceps polyrhachis-furcata to pathogenicity and host specificity in insect fungi.</title>
        <authorList>
            <person name="Wichadakul D."/>
            <person name="Kobmoo N."/>
            <person name="Ingsriswang S."/>
            <person name="Tangphatsornruang S."/>
            <person name="Chantasingh D."/>
            <person name="Luangsa-ard J.J."/>
            <person name="Eurwilaichitr L."/>
        </authorList>
    </citation>
    <scope>NUCLEOTIDE SEQUENCE [LARGE SCALE GENOMIC DNA]</scope>
    <source>
        <strain evidence="4 5">BCC 54312</strain>
    </source>
</reference>
<evidence type="ECO:0000256" key="2">
    <source>
        <dbReference type="ARBA" id="ARBA00022801"/>
    </source>
</evidence>
<comment type="similarity">
    <text evidence="1">Belongs to the AB hydrolase superfamily.</text>
</comment>
<accession>A0A367LHV1</accession>